<dbReference type="OrthoDB" id="6965932at2"/>
<evidence type="ECO:0000313" key="2">
    <source>
        <dbReference type="EMBL" id="PYC29617.1"/>
    </source>
</evidence>
<feature type="signal peptide" evidence="1">
    <location>
        <begin position="1"/>
        <end position="20"/>
    </location>
</feature>
<reference evidence="2 3" key="1">
    <citation type="submission" date="2018-06" db="EMBL/GenBank/DDBJ databases">
        <title>Pseudomonas diversity within urban Lake Michigan freshwaters.</title>
        <authorList>
            <person name="Batrich M."/>
            <person name="Hatzopoulos T."/>
            <person name="Putonti C."/>
        </authorList>
    </citation>
    <scope>NUCLEOTIDE SEQUENCE [LARGE SCALE GENOMIC DNA]</scope>
    <source>
        <strain evidence="2 3">MB-090714</strain>
    </source>
</reference>
<dbReference type="Proteomes" id="UP000248146">
    <property type="component" value="Unassembled WGS sequence"/>
</dbReference>
<proteinExistence type="predicted"/>
<feature type="chain" id="PRO_5015838104" description="Lipoprotein" evidence="1">
    <location>
        <begin position="21"/>
        <end position="213"/>
    </location>
</feature>
<sequence>MVRVVPLLFMLLLSGCYSLSETSIDPELQAGPGEPVSYLVGVVGVWPDAAYSAHEQNIFIRRRGGDALASARLLNKVYARTKRDLRETNRGIGTLFVMPLKPGMYELHNVLFRWRSSSRWAKEDFSIPLPLEAGKAYYIGDFRAACMISRNSCIFLHSSNLQRDQALLWTKHPELPELTPLALEHLESAYPLVIEEDGPQSSIYKAFLSERLK</sequence>
<keyword evidence="1" id="KW-0732">Signal</keyword>
<dbReference type="PROSITE" id="PS51257">
    <property type="entry name" value="PROKAR_LIPOPROTEIN"/>
    <property type="match status" value="1"/>
</dbReference>
<organism evidence="2 3">
    <name type="scientific">Aquipseudomonas alcaligenes</name>
    <name type="common">Pseudomonas alcaligenes</name>
    <dbReference type="NCBI Taxonomy" id="43263"/>
    <lineage>
        <taxon>Bacteria</taxon>
        <taxon>Pseudomonadati</taxon>
        <taxon>Pseudomonadota</taxon>
        <taxon>Gammaproteobacteria</taxon>
        <taxon>Pseudomonadales</taxon>
        <taxon>Pseudomonadaceae</taxon>
        <taxon>Aquipseudomonas</taxon>
    </lineage>
</organism>
<name>A0A2V4M866_AQUAC</name>
<accession>A0A2V4M866</accession>
<protein>
    <recommendedName>
        <fullName evidence="4">Lipoprotein</fullName>
    </recommendedName>
</protein>
<comment type="caution">
    <text evidence="2">The sequence shown here is derived from an EMBL/GenBank/DDBJ whole genome shotgun (WGS) entry which is preliminary data.</text>
</comment>
<evidence type="ECO:0000313" key="3">
    <source>
        <dbReference type="Proteomes" id="UP000248146"/>
    </source>
</evidence>
<evidence type="ECO:0000256" key="1">
    <source>
        <dbReference type="SAM" id="SignalP"/>
    </source>
</evidence>
<gene>
    <name evidence="2" type="ORF">DMO17_00865</name>
</gene>
<evidence type="ECO:0008006" key="4">
    <source>
        <dbReference type="Google" id="ProtNLM"/>
    </source>
</evidence>
<dbReference type="AlphaFoldDB" id="A0A2V4M866"/>
<dbReference type="EMBL" id="QJRX01000001">
    <property type="protein sequence ID" value="PYC29617.1"/>
    <property type="molecule type" value="Genomic_DNA"/>
</dbReference>